<sequence length="227" mass="26121">MEEVKLLGAFPSPFTHRVIWALKLKGVKYDYVEENIFNKSHLLLQSNPVHQKVPVLIHGGKPLAESIVILEYIEETWPQNPLLPHDPYERAVARFWMKFGEDKIPVFWAFFGTVGEEQEKATKEAREQLRILEEHGLGDRKFFGGNEIGLTDLAFGWIACWLEVLGEVAGVKLLEADGFPRLQRWIEDFKEVPVIKETLPDRKGMLAYFRYRRSTFIGEAASYEAAS</sequence>
<dbReference type="CDD" id="cd03185">
    <property type="entry name" value="GST_C_Tau"/>
    <property type="match status" value="1"/>
</dbReference>
<dbReference type="InterPro" id="IPR004045">
    <property type="entry name" value="Glutathione_S-Trfase_N"/>
</dbReference>
<evidence type="ECO:0000256" key="1">
    <source>
        <dbReference type="ARBA" id="ARBA00012452"/>
    </source>
</evidence>
<accession>A0AA38ZXX2</accession>
<dbReference type="InterPro" id="IPR004046">
    <property type="entry name" value="GST_C"/>
</dbReference>
<evidence type="ECO:0000259" key="6">
    <source>
        <dbReference type="PROSITE" id="PS50405"/>
    </source>
</evidence>
<dbReference type="PANTHER" id="PTHR11260:SF746">
    <property type="entry name" value="GLUTATHIONE S-TRANSFERASE"/>
    <property type="match status" value="1"/>
</dbReference>
<keyword evidence="8" id="KW-1185">Reference proteome</keyword>
<dbReference type="SUPFAM" id="SSF52833">
    <property type="entry name" value="Thioredoxin-like"/>
    <property type="match status" value="1"/>
</dbReference>
<dbReference type="InterPro" id="IPR036249">
    <property type="entry name" value="Thioredoxin-like_sf"/>
</dbReference>
<evidence type="ECO:0000259" key="5">
    <source>
        <dbReference type="PROSITE" id="PS50404"/>
    </source>
</evidence>
<dbReference type="Pfam" id="PF02798">
    <property type="entry name" value="GST_N"/>
    <property type="match status" value="1"/>
</dbReference>
<dbReference type="GO" id="GO:0004364">
    <property type="term" value="F:glutathione transferase activity"/>
    <property type="evidence" value="ECO:0007669"/>
    <property type="project" value="UniProtKB-EC"/>
</dbReference>
<dbReference type="Pfam" id="PF00043">
    <property type="entry name" value="GST_C"/>
    <property type="match status" value="1"/>
</dbReference>
<dbReference type="InterPro" id="IPR010987">
    <property type="entry name" value="Glutathione-S-Trfase_C-like"/>
</dbReference>
<dbReference type="SFLD" id="SFLDG01152">
    <property type="entry name" value="Main.3:_Omega-_and_Tau-like"/>
    <property type="match status" value="1"/>
</dbReference>
<dbReference type="PROSITE" id="PS50405">
    <property type="entry name" value="GST_CTER"/>
    <property type="match status" value="1"/>
</dbReference>
<dbReference type="FunFam" id="1.20.1050.10:FF:000012">
    <property type="entry name" value="Tau class glutathione S-transferase"/>
    <property type="match status" value="1"/>
</dbReference>
<dbReference type="InterPro" id="IPR040079">
    <property type="entry name" value="Glutathione_S-Trfase"/>
</dbReference>
<comment type="catalytic activity">
    <reaction evidence="3">
        <text>RX + glutathione = an S-substituted glutathione + a halide anion + H(+)</text>
        <dbReference type="Rhea" id="RHEA:16437"/>
        <dbReference type="ChEBI" id="CHEBI:15378"/>
        <dbReference type="ChEBI" id="CHEBI:16042"/>
        <dbReference type="ChEBI" id="CHEBI:17792"/>
        <dbReference type="ChEBI" id="CHEBI:57925"/>
        <dbReference type="ChEBI" id="CHEBI:90779"/>
        <dbReference type="EC" id="2.5.1.18"/>
    </reaction>
</comment>
<dbReference type="Proteomes" id="UP001168098">
    <property type="component" value="Unassembled WGS sequence"/>
</dbReference>
<proteinExistence type="inferred from homology"/>
<dbReference type="PROSITE" id="PS50404">
    <property type="entry name" value="GST_NTER"/>
    <property type="match status" value="1"/>
</dbReference>
<protein>
    <recommendedName>
        <fullName evidence="1">glutathione transferase</fullName>
        <ecNumber evidence="1">2.5.1.18</ecNumber>
    </recommendedName>
</protein>
<dbReference type="FunFam" id="3.40.30.10:FF:000014">
    <property type="entry name" value="Tau class glutathione S-transferase"/>
    <property type="match status" value="1"/>
</dbReference>
<dbReference type="CDD" id="cd03058">
    <property type="entry name" value="GST_N_Tau"/>
    <property type="match status" value="1"/>
</dbReference>
<comment type="caution">
    <text evidence="7">The sequence shown here is derived from an EMBL/GenBank/DDBJ whole genome shotgun (WGS) entry which is preliminary data.</text>
</comment>
<dbReference type="InterPro" id="IPR045073">
    <property type="entry name" value="Omega/Tau-like"/>
</dbReference>
<name>A0AA38ZXX2_VITRO</name>
<evidence type="ECO:0000256" key="3">
    <source>
        <dbReference type="ARBA" id="ARBA00047960"/>
    </source>
</evidence>
<dbReference type="InterPro" id="IPR036282">
    <property type="entry name" value="Glutathione-S-Trfase_C_sf"/>
</dbReference>
<dbReference type="EMBL" id="JARBHA010000007">
    <property type="protein sequence ID" value="KAJ9697099.1"/>
    <property type="molecule type" value="Genomic_DNA"/>
</dbReference>
<dbReference type="PANTHER" id="PTHR11260">
    <property type="entry name" value="GLUTATHIONE S-TRANSFERASE, GST, SUPERFAMILY, GST DOMAIN CONTAINING"/>
    <property type="match status" value="1"/>
</dbReference>
<feature type="domain" description="GST C-terminal" evidence="6">
    <location>
        <begin position="86"/>
        <end position="209"/>
    </location>
</feature>
<evidence type="ECO:0000313" key="8">
    <source>
        <dbReference type="Proteomes" id="UP001168098"/>
    </source>
</evidence>
<evidence type="ECO:0000256" key="4">
    <source>
        <dbReference type="RuleBase" id="RU003494"/>
    </source>
</evidence>
<keyword evidence="2" id="KW-0808">Transferase</keyword>
<dbReference type="InterPro" id="IPR045074">
    <property type="entry name" value="GST_C_Tau"/>
</dbReference>
<dbReference type="EC" id="2.5.1.18" evidence="1"/>
<dbReference type="SFLD" id="SFLDS00019">
    <property type="entry name" value="Glutathione_Transferase_(cytos"/>
    <property type="match status" value="1"/>
</dbReference>
<organism evidence="7 8">
    <name type="scientific">Vitis rotundifolia</name>
    <name type="common">Muscadine grape</name>
    <dbReference type="NCBI Taxonomy" id="103349"/>
    <lineage>
        <taxon>Eukaryota</taxon>
        <taxon>Viridiplantae</taxon>
        <taxon>Streptophyta</taxon>
        <taxon>Embryophyta</taxon>
        <taxon>Tracheophyta</taxon>
        <taxon>Spermatophyta</taxon>
        <taxon>Magnoliopsida</taxon>
        <taxon>eudicotyledons</taxon>
        <taxon>Gunneridae</taxon>
        <taxon>Pentapetalae</taxon>
        <taxon>rosids</taxon>
        <taxon>Vitales</taxon>
        <taxon>Vitaceae</taxon>
        <taxon>Viteae</taxon>
        <taxon>Vitis</taxon>
    </lineage>
</organism>
<feature type="domain" description="GST N-terminal" evidence="5">
    <location>
        <begin position="2"/>
        <end position="81"/>
    </location>
</feature>
<dbReference type="GO" id="GO:0006749">
    <property type="term" value="P:glutathione metabolic process"/>
    <property type="evidence" value="ECO:0007669"/>
    <property type="project" value="InterPro"/>
</dbReference>
<evidence type="ECO:0000256" key="2">
    <source>
        <dbReference type="ARBA" id="ARBA00022679"/>
    </source>
</evidence>
<dbReference type="GO" id="GO:0005737">
    <property type="term" value="C:cytoplasm"/>
    <property type="evidence" value="ECO:0007669"/>
    <property type="project" value="TreeGrafter"/>
</dbReference>
<reference evidence="7 8" key="1">
    <citation type="journal article" date="2023" name="BMC Biotechnol.">
        <title>Vitis rotundifolia cv Carlos genome sequencing.</title>
        <authorList>
            <person name="Huff M."/>
            <person name="Hulse-Kemp A."/>
            <person name="Scheffler B."/>
            <person name="Youngblood R."/>
            <person name="Simpson S."/>
            <person name="Babiker E."/>
            <person name="Staton M."/>
        </authorList>
    </citation>
    <scope>NUCLEOTIDE SEQUENCE [LARGE SCALE GENOMIC DNA]</scope>
    <source>
        <tissue evidence="7">Leaf</tissue>
    </source>
</reference>
<dbReference type="AlphaFoldDB" id="A0AA38ZXX2"/>
<dbReference type="SUPFAM" id="SSF47616">
    <property type="entry name" value="GST C-terminal domain-like"/>
    <property type="match status" value="1"/>
</dbReference>
<dbReference type="Gene3D" id="1.20.1050.10">
    <property type="match status" value="1"/>
</dbReference>
<evidence type="ECO:0000313" key="7">
    <source>
        <dbReference type="EMBL" id="KAJ9697099.1"/>
    </source>
</evidence>
<gene>
    <name evidence="7" type="ORF">PVL29_009039</name>
</gene>
<dbReference type="SFLD" id="SFLDG00358">
    <property type="entry name" value="Main_(cytGST)"/>
    <property type="match status" value="1"/>
</dbReference>
<comment type="similarity">
    <text evidence="4">Belongs to the GST superfamily.</text>
</comment>
<dbReference type="Gene3D" id="3.40.30.10">
    <property type="entry name" value="Glutaredoxin"/>
    <property type="match status" value="1"/>
</dbReference>